<gene>
    <name evidence="4" type="ORF">Zmor_017148</name>
</gene>
<feature type="signal peptide" evidence="3">
    <location>
        <begin position="1"/>
        <end position="19"/>
    </location>
</feature>
<dbReference type="GO" id="GO:0030431">
    <property type="term" value="P:sleep"/>
    <property type="evidence" value="ECO:0007669"/>
    <property type="project" value="InterPro"/>
</dbReference>
<dbReference type="InterPro" id="IPR031424">
    <property type="entry name" value="QVR-like"/>
</dbReference>
<dbReference type="InterPro" id="IPR045860">
    <property type="entry name" value="Snake_toxin-like_sf"/>
</dbReference>
<dbReference type="SUPFAM" id="SSF57302">
    <property type="entry name" value="Snake toxin-like"/>
    <property type="match status" value="1"/>
</dbReference>
<name>A0AA38IBV1_9CUCU</name>
<sequence>MNFLMLIIFFTALTPHLESTRTIECYHCNIGYHSNTPCTIVRPGSKSKPCTGQNPTCVQSIEWFQNGSLQLLKRACSDGDYCKNFSNKVGVLKQCKTCQTDLCNGDPVYEPYPTKCQ</sequence>
<accession>A0AA38IBV1</accession>
<feature type="chain" id="PRO_5041385402" description="Protein quiver" evidence="3">
    <location>
        <begin position="20"/>
        <end position="117"/>
    </location>
</feature>
<evidence type="ECO:0008006" key="6">
    <source>
        <dbReference type="Google" id="ProtNLM"/>
    </source>
</evidence>
<evidence type="ECO:0000256" key="1">
    <source>
        <dbReference type="ARBA" id="ARBA00022729"/>
    </source>
</evidence>
<keyword evidence="5" id="KW-1185">Reference proteome</keyword>
<evidence type="ECO:0000313" key="5">
    <source>
        <dbReference type="Proteomes" id="UP001168821"/>
    </source>
</evidence>
<reference evidence="4" key="1">
    <citation type="journal article" date="2023" name="G3 (Bethesda)">
        <title>Whole genome assemblies of Zophobas morio and Tenebrio molitor.</title>
        <authorList>
            <person name="Kaur S."/>
            <person name="Stinson S.A."/>
            <person name="diCenzo G.C."/>
        </authorList>
    </citation>
    <scope>NUCLEOTIDE SEQUENCE</scope>
    <source>
        <strain evidence="4">QUZm001</strain>
    </source>
</reference>
<evidence type="ECO:0000256" key="3">
    <source>
        <dbReference type="SAM" id="SignalP"/>
    </source>
</evidence>
<comment type="caution">
    <text evidence="4">The sequence shown here is derived from an EMBL/GenBank/DDBJ whole genome shotgun (WGS) entry which is preliminary data.</text>
</comment>
<dbReference type="Pfam" id="PF17064">
    <property type="entry name" value="QVR"/>
    <property type="match status" value="1"/>
</dbReference>
<evidence type="ECO:0000313" key="4">
    <source>
        <dbReference type="EMBL" id="KAJ3651087.1"/>
    </source>
</evidence>
<evidence type="ECO:0000256" key="2">
    <source>
        <dbReference type="ARBA" id="ARBA00023180"/>
    </source>
</evidence>
<keyword evidence="2" id="KW-0325">Glycoprotein</keyword>
<keyword evidence="1 3" id="KW-0732">Signal</keyword>
<protein>
    <recommendedName>
        <fullName evidence="6">Protein quiver</fullName>
    </recommendedName>
</protein>
<organism evidence="4 5">
    <name type="scientific">Zophobas morio</name>
    <dbReference type="NCBI Taxonomy" id="2755281"/>
    <lineage>
        <taxon>Eukaryota</taxon>
        <taxon>Metazoa</taxon>
        <taxon>Ecdysozoa</taxon>
        <taxon>Arthropoda</taxon>
        <taxon>Hexapoda</taxon>
        <taxon>Insecta</taxon>
        <taxon>Pterygota</taxon>
        <taxon>Neoptera</taxon>
        <taxon>Endopterygota</taxon>
        <taxon>Coleoptera</taxon>
        <taxon>Polyphaga</taxon>
        <taxon>Cucujiformia</taxon>
        <taxon>Tenebrionidae</taxon>
        <taxon>Zophobas</taxon>
    </lineage>
</organism>
<dbReference type="Proteomes" id="UP001168821">
    <property type="component" value="Unassembled WGS sequence"/>
</dbReference>
<dbReference type="EMBL" id="JALNTZ010000005">
    <property type="protein sequence ID" value="KAJ3651087.1"/>
    <property type="molecule type" value="Genomic_DNA"/>
</dbReference>
<dbReference type="AlphaFoldDB" id="A0AA38IBV1"/>
<proteinExistence type="predicted"/>
<dbReference type="GO" id="GO:0032222">
    <property type="term" value="P:regulation of synaptic transmission, cholinergic"/>
    <property type="evidence" value="ECO:0007669"/>
    <property type="project" value="InterPro"/>
</dbReference>